<accession>V5RH21</accession>
<dbReference type="KEGG" id="sapi:SAPIS_v1c01150"/>
<reference evidence="2 3" key="1">
    <citation type="journal article" date="2014" name="Genome Announc.">
        <title>Complete Genome Sequence of Spiroplasma apis B31T (ATCC 33834), a Bacterium Associated with May Disease of Honeybees (Apis mellifera).</title>
        <authorList>
            <person name="Ku C."/>
            <person name="Lo W.S."/>
            <person name="Chen L.L."/>
            <person name="Kuo C.H."/>
        </authorList>
    </citation>
    <scope>NUCLEOTIDE SEQUENCE [LARGE SCALE GENOMIC DNA]</scope>
    <source>
        <strain evidence="2">B31</strain>
    </source>
</reference>
<name>V5RH21_SPIAP</name>
<evidence type="ECO:0000313" key="2">
    <source>
        <dbReference type="EMBL" id="AHB35962.1"/>
    </source>
</evidence>
<dbReference type="AlphaFoldDB" id="V5RH21"/>
<proteinExistence type="predicted"/>
<dbReference type="EMBL" id="CP006682">
    <property type="protein sequence ID" value="AHB35962.1"/>
    <property type="molecule type" value="Genomic_DNA"/>
</dbReference>
<feature type="transmembrane region" description="Helical" evidence="1">
    <location>
        <begin position="77"/>
        <end position="97"/>
    </location>
</feature>
<feature type="transmembrane region" description="Helical" evidence="1">
    <location>
        <begin position="43"/>
        <end position="65"/>
    </location>
</feature>
<gene>
    <name evidence="2" type="ORF">SAPIS_v1c01150</name>
</gene>
<dbReference type="HOGENOM" id="CLU_1980169_0_0_14"/>
<keyword evidence="3" id="KW-1185">Reference proteome</keyword>
<dbReference type="Proteomes" id="UP000018550">
    <property type="component" value="Chromosome"/>
</dbReference>
<keyword evidence="1" id="KW-0812">Transmembrane</keyword>
<protein>
    <recommendedName>
        <fullName evidence="4">Transmembrane protein</fullName>
    </recommendedName>
</protein>
<evidence type="ECO:0000256" key="1">
    <source>
        <dbReference type="SAM" id="Phobius"/>
    </source>
</evidence>
<evidence type="ECO:0008006" key="4">
    <source>
        <dbReference type="Google" id="ProtNLM"/>
    </source>
</evidence>
<feature type="transmembrane region" description="Helical" evidence="1">
    <location>
        <begin position="103"/>
        <end position="121"/>
    </location>
</feature>
<keyword evidence="1" id="KW-1133">Transmembrane helix</keyword>
<evidence type="ECO:0000313" key="3">
    <source>
        <dbReference type="Proteomes" id="UP000018550"/>
    </source>
</evidence>
<organism evidence="2 3">
    <name type="scientific">Spiroplasma apis B31</name>
    <dbReference type="NCBI Taxonomy" id="1276258"/>
    <lineage>
        <taxon>Bacteria</taxon>
        <taxon>Bacillati</taxon>
        <taxon>Mycoplasmatota</taxon>
        <taxon>Mollicutes</taxon>
        <taxon>Entomoplasmatales</taxon>
        <taxon>Spiroplasmataceae</taxon>
        <taxon>Spiroplasma</taxon>
    </lineage>
</organism>
<sequence>MGYIMKKWVFILIIIGSTFLLLNQLLTLIFYKTVSTALGSFNLLGYGMVIGYLVVNIIWISTYTILTLLKGKLTKNYTGAILGLVFSVTTILLSWLFVTWIFWALNLIFSILITIAMSVIIKDNRENL</sequence>
<keyword evidence="1" id="KW-0472">Membrane</keyword>
<feature type="transmembrane region" description="Helical" evidence="1">
    <location>
        <begin position="9"/>
        <end position="31"/>
    </location>
</feature>